<gene>
    <name evidence="3" type="ORF">ACFQHK_18030</name>
</gene>
<dbReference type="CDD" id="cd00338">
    <property type="entry name" value="Ser_Recombinase"/>
    <property type="match status" value="1"/>
</dbReference>
<dbReference type="PANTHER" id="PTHR30461">
    <property type="entry name" value="DNA-INVERTASE FROM LAMBDOID PROPHAGE"/>
    <property type="match status" value="1"/>
</dbReference>
<dbReference type="PROSITE" id="PS51736">
    <property type="entry name" value="RECOMBINASES_3"/>
    <property type="match status" value="1"/>
</dbReference>
<evidence type="ECO:0000259" key="2">
    <source>
        <dbReference type="PROSITE" id="PS51737"/>
    </source>
</evidence>
<dbReference type="Proteomes" id="UP001596406">
    <property type="component" value="Unassembled WGS sequence"/>
</dbReference>
<dbReference type="InterPro" id="IPR050639">
    <property type="entry name" value="SSR_resolvase"/>
</dbReference>
<evidence type="ECO:0000259" key="1">
    <source>
        <dbReference type="PROSITE" id="PS51736"/>
    </source>
</evidence>
<proteinExistence type="predicted"/>
<dbReference type="Pfam" id="PF07508">
    <property type="entry name" value="Recombinase"/>
    <property type="match status" value="1"/>
</dbReference>
<dbReference type="InterPro" id="IPR036162">
    <property type="entry name" value="Resolvase-like_N_sf"/>
</dbReference>
<dbReference type="EMBL" id="JBHSXM010000005">
    <property type="protein sequence ID" value="MFC6838384.1"/>
    <property type="molecule type" value="Genomic_DNA"/>
</dbReference>
<dbReference type="PANTHER" id="PTHR30461:SF23">
    <property type="entry name" value="DNA RECOMBINASE-RELATED"/>
    <property type="match status" value="1"/>
</dbReference>
<dbReference type="Gene3D" id="3.40.50.1390">
    <property type="entry name" value="Resolvase, N-terminal catalytic domain"/>
    <property type="match status" value="1"/>
</dbReference>
<dbReference type="RefSeq" id="WP_304450074.1">
    <property type="nucleotide sequence ID" value="NZ_JARRAH010000005.1"/>
</dbReference>
<name>A0ABD5UD24_9EURY</name>
<dbReference type="InterPro" id="IPR006119">
    <property type="entry name" value="Resolv_N"/>
</dbReference>
<keyword evidence="4" id="KW-1185">Reference proteome</keyword>
<comment type="caution">
    <text evidence="3">The sequence shown here is derived from an EMBL/GenBank/DDBJ whole genome shotgun (WGS) entry which is preliminary data.</text>
</comment>
<feature type="domain" description="Recombinase" evidence="2">
    <location>
        <begin position="177"/>
        <end position="282"/>
    </location>
</feature>
<dbReference type="SUPFAM" id="SSF53041">
    <property type="entry name" value="Resolvase-like"/>
    <property type="match status" value="1"/>
</dbReference>
<dbReference type="PROSITE" id="PS51737">
    <property type="entry name" value="RECOMBINASE_DNA_BIND"/>
    <property type="match status" value="1"/>
</dbReference>
<evidence type="ECO:0000313" key="3">
    <source>
        <dbReference type="EMBL" id="MFC6838384.1"/>
    </source>
</evidence>
<dbReference type="InterPro" id="IPR038109">
    <property type="entry name" value="DNA_bind_recomb_sf"/>
</dbReference>
<dbReference type="AlphaFoldDB" id="A0ABD5UD24"/>
<dbReference type="InterPro" id="IPR011109">
    <property type="entry name" value="DNA_bind_recombinase_dom"/>
</dbReference>
<dbReference type="SMART" id="SM00857">
    <property type="entry name" value="Resolvase"/>
    <property type="match status" value="1"/>
</dbReference>
<evidence type="ECO:0000313" key="4">
    <source>
        <dbReference type="Proteomes" id="UP001596406"/>
    </source>
</evidence>
<sequence length="317" mass="36527">MTGDSEHILAPQRIASDELGEASAAVYARTSSANQRFGHSIDEQVRACCDRCRLLGWEVTHVFRDEAVSGTEIDRPMFQQMLHAAEAGHFDVLVFWKLDRFSRSIMHAVKLERSFRTWGVALHSATEHLDTTTATGQFNFRNIANAAEFERELIKQRTAMGMKALALEHKWPNSRPPFGYAKRADGRLEIDLEEARWVRWIFETYLEYKSMADVAHMLNDQDVPTGTSTAWTTNTVRTILTNELYVGQYSVADVEDDVPEYRLLDDELFTKAQRVRTRFRRTSGERPKMRQHRKETLVEGILQQYEEYLETGRSAAD</sequence>
<reference evidence="3 4" key="1">
    <citation type="journal article" date="2019" name="Int. J. Syst. Evol. Microbiol.">
        <title>The Global Catalogue of Microorganisms (GCM) 10K type strain sequencing project: providing services to taxonomists for standard genome sequencing and annotation.</title>
        <authorList>
            <consortium name="The Broad Institute Genomics Platform"/>
            <consortium name="The Broad Institute Genome Sequencing Center for Infectious Disease"/>
            <person name="Wu L."/>
            <person name="Ma J."/>
        </authorList>
    </citation>
    <scope>NUCLEOTIDE SEQUENCE [LARGE SCALE GENOMIC DNA]</scope>
    <source>
        <strain evidence="3 4">PSRA2</strain>
    </source>
</reference>
<organism evidence="3 4">
    <name type="scientific">Halomarina ordinaria</name>
    <dbReference type="NCBI Taxonomy" id="3033939"/>
    <lineage>
        <taxon>Archaea</taxon>
        <taxon>Methanobacteriati</taxon>
        <taxon>Methanobacteriota</taxon>
        <taxon>Stenosarchaea group</taxon>
        <taxon>Halobacteria</taxon>
        <taxon>Halobacteriales</taxon>
        <taxon>Natronomonadaceae</taxon>
        <taxon>Halomarina</taxon>
    </lineage>
</organism>
<feature type="domain" description="Resolvase/invertase-type recombinase catalytic" evidence="1">
    <location>
        <begin position="23"/>
        <end position="169"/>
    </location>
</feature>
<dbReference type="Pfam" id="PF00239">
    <property type="entry name" value="Resolvase"/>
    <property type="match status" value="1"/>
</dbReference>
<dbReference type="Gene3D" id="3.90.1750.20">
    <property type="entry name" value="Putative Large Serine Recombinase, Chain B, Domain 2"/>
    <property type="match status" value="1"/>
</dbReference>
<protein>
    <submittedName>
        <fullName evidence="3">Recombinase family protein</fullName>
    </submittedName>
</protein>
<accession>A0ABD5UD24</accession>